<protein>
    <submittedName>
        <fullName evidence="1">Uncharacterized protein</fullName>
    </submittedName>
</protein>
<evidence type="ECO:0000313" key="2">
    <source>
        <dbReference type="Proteomes" id="UP000631114"/>
    </source>
</evidence>
<organism evidence="1 2">
    <name type="scientific">Coptis chinensis</name>
    <dbReference type="NCBI Taxonomy" id="261450"/>
    <lineage>
        <taxon>Eukaryota</taxon>
        <taxon>Viridiplantae</taxon>
        <taxon>Streptophyta</taxon>
        <taxon>Embryophyta</taxon>
        <taxon>Tracheophyta</taxon>
        <taxon>Spermatophyta</taxon>
        <taxon>Magnoliopsida</taxon>
        <taxon>Ranunculales</taxon>
        <taxon>Ranunculaceae</taxon>
        <taxon>Coptidoideae</taxon>
        <taxon>Coptis</taxon>
    </lineage>
</organism>
<gene>
    <name evidence="1" type="ORF">IFM89_034808</name>
</gene>
<evidence type="ECO:0000313" key="1">
    <source>
        <dbReference type="EMBL" id="KAF9594825.1"/>
    </source>
</evidence>
<name>A0A835H9E4_9MAGN</name>
<dbReference type="AlphaFoldDB" id="A0A835H9E4"/>
<proteinExistence type="predicted"/>
<comment type="caution">
    <text evidence="1">The sequence shown here is derived from an EMBL/GenBank/DDBJ whole genome shotgun (WGS) entry which is preliminary data.</text>
</comment>
<sequence>MGVQAWYKQSLGCGFSDAVFCNGCFYFVTCDYKISVVDAKSMIAALKEGEDVKDKIELQLHHLQVEMPDRRTRTNLRLYLVESCGGGVAYL</sequence>
<keyword evidence="2" id="KW-1185">Reference proteome</keyword>
<reference evidence="1 2" key="1">
    <citation type="submission" date="2020-10" db="EMBL/GenBank/DDBJ databases">
        <title>The Coptis chinensis genome and diversification of protoberbering-type alkaloids.</title>
        <authorList>
            <person name="Wang B."/>
            <person name="Shu S."/>
            <person name="Song C."/>
            <person name="Liu Y."/>
        </authorList>
    </citation>
    <scope>NUCLEOTIDE SEQUENCE [LARGE SCALE GENOMIC DNA]</scope>
    <source>
        <strain evidence="1">HL-2020</strain>
        <tissue evidence="1">Leaf</tissue>
    </source>
</reference>
<dbReference type="Proteomes" id="UP000631114">
    <property type="component" value="Unassembled WGS sequence"/>
</dbReference>
<accession>A0A835H9E4</accession>
<dbReference type="EMBL" id="JADFTS010000008">
    <property type="protein sequence ID" value="KAF9594825.1"/>
    <property type="molecule type" value="Genomic_DNA"/>
</dbReference>